<proteinExistence type="predicted"/>
<name>A0A481RM93_HALEZ</name>
<dbReference type="EMBL" id="CP034942">
    <property type="protein sequence ID" value="QAY21979.1"/>
    <property type="molecule type" value="Genomic_DNA"/>
</dbReference>
<dbReference type="InterPro" id="IPR037914">
    <property type="entry name" value="SpoVT-AbrB_sf"/>
</dbReference>
<dbReference type="CDD" id="cd16320">
    <property type="entry name" value="MraZ_N"/>
    <property type="match status" value="1"/>
</dbReference>
<dbReference type="SUPFAM" id="SSF89447">
    <property type="entry name" value="AbrB/MazE/MraZ-like"/>
    <property type="match status" value="1"/>
</dbReference>
<sequence>MSGSESQTILFSKKVDKKGRLVIPKEHRQALSIEGQEVLIEFEAKKVTYLDDENGGDGE</sequence>
<dbReference type="PROSITE" id="PS51740">
    <property type="entry name" value="SPOVT_ABRB"/>
    <property type="match status" value="1"/>
</dbReference>
<dbReference type="NCBIfam" id="TIGR01439">
    <property type="entry name" value="lp_hng_hel_AbrB"/>
    <property type="match status" value="1"/>
</dbReference>
<geneLocation type="plasmid" evidence="2">
    <name>unnamed1</name>
</geneLocation>
<dbReference type="Gene3D" id="2.10.260.10">
    <property type="match status" value="1"/>
</dbReference>
<feature type="domain" description="SpoVT-AbrB" evidence="1">
    <location>
        <begin position="10"/>
        <end position="54"/>
    </location>
</feature>
<reference evidence="3" key="1">
    <citation type="submission" date="2019-01" db="EMBL/GenBank/DDBJ databases">
        <title>Complete genome of Halorubrum ezzemoulense strain FB21.</title>
        <authorList>
            <person name="Feng Y."/>
            <person name="Louyakis A.S."/>
            <person name="Papke R.T."/>
            <person name="Gogarten J.P."/>
        </authorList>
    </citation>
    <scope>NUCLEOTIDE SEQUENCE [LARGE SCALE GENOMIC DNA]</scope>
    <source>
        <strain evidence="3">Fb21</strain>
        <plasmid evidence="3">unnamed1</plasmid>
    </source>
</reference>
<keyword evidence="2" id="KW-0614">Plasmid</keyword>
<evidence type="ECO:0000259" key="1">
    <source>
        <dbReference type="PROSITE" id="PS51740"/>
    </source>
</evidence>
<accession>A0A481RM93</accession>
<dbReference type="GO" id="GO:0003677">
    <property type="term" value="F:DNA binding"/>
    <property type="evidence" value="ECO:0007669"/>
    <property type="project" value="InterPro"/>
</dbReference>
<gene>
    <name evidence="2" type="ORF">EO776_18630</name>
</gene>
<dbReference type="Pfam" id="PF04014">
    <property type="entry name" value="MazE_antitoxin"/>
    <property type="match status" value="1"/>
</dbReference>
<dbReference type="InterPro" id="IPR007159">
    <property type="entry name" value="SpoVT-AbrB_dom"/>
</dbReference>
<evidence type="ECO:0000313" key="3">
    <source>
        <dbReference type="Proteomes" id="UP000293073"/>
    </source>
</evidence>
<dbReference type="AlphaFoldDB" id="A0A481RM93"/>
<dbReference type="InterPro" id="IPR035642">
    <property type="entry name" value="MraZ_N"/>
</dbReference>
<dbReference type="Proteomes" id="UP000293073">
    <property type="component" value="Plasmid unnamed1"/>
</dbReference>
<protein>
    <recommendedName>
        <fullName evidence="1">SpoVT-AbrB domain-containing protein</fullName>
    </recommendedName>
</protein>
<evidence type="ECO:0000313" key="2">
    <source>
        <dbReference type="EMBL" id="QAY21979.1"/>
    </source>
</evidence>
<organism evidence="2 3">
    <name type="scientific">Halorubrum ezzemoulense</name>
    <name type="common">Halorubrum chaoviator</name>
    <dbReference type="NCBI Taxonomy" id="337243"/>
    <lineage>
        <taxon>Archaea</taxon>
        <taxon>Methanobacteriati</taxon>
        <taxon>Methanobacteriota</taxon>
        <taxon>Stenosarchaea group</taxon>
        <taxon>Halobacteria</taxon>
        <taxon>Halobacteriales</taxon>
        <taxon>Haloferacaceae</taxon>
        <taxon>Halorubrum</taxon>
    </lineage>
</organism>
<dbReference type="KEGG" id="hezz:EO776_18630"/>